<dbReference type="GO" id="GO:0047804">
    <property type="term" value="F:cysteine-S-conjugate beta-lyase activity"/>
    <property type="evidence" value="ECO:0007669"/>
    <property type="project" value="UniProtKB-EC"/>
</dbReference>
<comment type="cofactor">
    <cofactor evidence="1">
        <name>pyridoxal 5'-phosphate</name>
        <dbReference type="ChEBI" id="CHEBI:597326"/>
    </cofactor>
</comment>
<dbReference type="CDD" id="cd00609">
    <property type="entry name" value="AAT_like"/>
    <property type="match status" value="1"/>
</dbReference>
<dbReference type="Pfam" id="PF00155">
    <property type="entry name" value="Aminotran_1_2"/>
    <property type="match status" value="1"/>
</dbReference>
<accession>A0A447QLM7</accession>
<evidence type="ECO:0000259" key="6">
    <source>
        <dbReference type="Pfam" id="PF00155"/>
    </source>
</evidence>
<dbReference type="Proteomes" id="UP000271603">
    <property type="component" value="Chromosome"/>
</dbReference>
<keyword evidence="3" id="KW-0663">Pyridoxal phosphate</keyword>
<proteinExistence type="inferred from homology"/>
<gene>
    <name evidence="7" type="primary">patB_1</name>
    <name evidence="7" type="ORF">NCTC9419_02260</name>
</gene>
<dbReference type="InterPro" id="IPR015422">
    <property type="entry name" value="PyrdxlP-dep_Trfase_small"/>
</dbReference>
<dbReference type="AlphaFoldDB" id="A0A447QLM7"/>
<dbReference type="InterPro" id="IPR015424">
    <property type="entry name" value="PyrdxlP-dep_Trfase"/>
</dbReference>
<dbReference type="InterPro" id="IPR051798">
    <property type="entry name" value="Class-II_PLP-Dep_Aminotrans"/>
</dbReference>
<evidence type="ECO:0000256" key="1">
    <source>
        <dbReference type="ARBA" id="ARBA00001933"/>
    </source>
</evidence>
<feature type="domain" description="Aminotransferase class I/classII large" evidence="6">
    <location>
        <begin position="31"/>
        <end position="384"/>
    </location>
</feature>
<dbReference type="InterPro" id="IPR027619">
    <property type="entry name" value="C-S_lyase_PatB-like"/>
</dbReference>
<organism evidence="7 8">
    <name type="scientific">Serratia rubidaea</name>
    <name type="common">Serratia marinorubra</name>
    <dbReference type="NCBI Taxonomy" id="61652"/>
    <lineage>
        <taxon>Bacteria</taxon>
        <taxon>Pseudomonadati</taxon>
        <taxon>Pseudomonadota</taxon>
        <taxon>Gammaproteobacteria</taxon>
        <taxon>Enterobacterales</taxon>
        <taxon>Yersiniaceae</taxon>
        <taxon>Serratia</taxon>
    </lineage>
</organism>
<dbReference type="PANTHER" id="PTHR43525">
    <property type="entry name" value="PROTEIN MALY"/>
    <property type="match status" value="1"/>
</dbReference>
<dbReference type="SUPFAM" id="SSF53383">
    <property type="entry name" value="PLP-dependent transferases"/>
    <property type="match status" value="1"/>
</dbReference>
<evidence type="ECO:0000256" key="5">
    <source>
        <dbReference type="ARBA" id="ARBA00037974"/>
    </source>
</evidence>
<evidence type="ECO:0000256" key="2">
    <source>
        <dbReference type="ARBA" id="ARBA00012224"/>
    </source>
</evidence>
<dbReference type="EC" id="4.4.1.13" evidence="2"/>
<dbReference type="Gene3D" id="3.90.1150.10">
    <property type="entry name" value="Aspartate Aminotransferase, domain 1"/>
    <property type="match status" value="1"/>
</dbReference>
<sequence>MQDWIIQFFDVHVSRLGTHSSKWDRPNQDNVLPFSVADMDFYSPPAVINSLSNNIRHGVFGYHYVPEDYFNSIIEWFSRRHNYNILREWLVCASGVDVSISTIIKSISSQGDEIIIQEPVYNMFASCIESSGRTAMINNLIYRDNKYYIDFEELEIMAARESCKAMLFCSPHNPIGRVWSEDEISQLGNICARHGVIVISDESHCDIIWGSNKHIPFSKPTGNILCSSVVCFSPSKSFNISGVKQGVMIISNAHLREKIKDSLESDFANDISIFAISSLIAAYNDSEWWLESVKDYIYRNYKLFRKYISRYLPKCKVVELQGTYLVWVDISNTGFNSNQILELLSNKVGIIVNSGSIYGKSGESFIRVNLACKYSMLKEAIRRLKYMDF</sequence>
<keyword evidence="4 7" id="KW-0456">Lyase</keyword>
<reference evidence="7 8" key="1">
    <citation type="submission" date="2018-12" db="EMBL/GenBank/DDBJ databases">
        <authorList>
            <consortium name="Pathogen Informatics"/>
        </authorList>
    </citation>
    <scope>NUCLEOTIDE SEQUENCE [LARGE SCALE GENOMIC DNA]</scope>
    <source>
        <strain evidence="7 8">NCTC9419</strain>
    </source>
</reference>
<name>A0A447QLM7_SERRU</name>
<dbReference type="InterPro" id="IPR015421">
    <property type="entry name" value="PyrdxlP-dep_Trfase_major"/>
</dbReference>
<evidence type="ECO:0000313" key="7">
    <source>
        <dbReference type="EMBL" id="VEA70752.1"/>
    </source>
</evidence>
<dbReference type="Gene3D" id="3.40.640.10">
    <property type="entry name" value="Type I PLP-dependent aspartate aminotransferase-like (Major domain)"/>
    <property type="match status" value="1"/>
</dbReference>
<evidence type="ECO:0000256" key="4">
    <source>
        <dbReference type="ARBA" id="ARBA00023239"/>
    </source>
</evidence>
<dbReference type="PANTHER" id="PTHR43525:SF1">
    <property type="entry name" value="PROTEIN MALY"/>
    <property type="match status" value="1"/>
</dbReference>
<comment type="similarity">
    <text evidence="5">Belongs to the class-II pyridoxal-phosphate-dependent aminotransferase family. MalY/PatB cystathionine beta-lyase subfamily.</text>
</comment>
<dbReference type="NCBIfam" id="TIGR04350">
    <property type="entry name" value="C_S_lyase_PatB"/>
    <property type="match status" value="1"/>
</dbReference>
<dbReference type="EMBL" id="LR134155">
    <property type="protein sequence ID" value="VEA70752.1"/>
    <property type="molecule type" value="Genomic_DNA"/>
</dbReference>
<evidence type="ECO:0000313" key="8">
    <source>
        <dbReference type="Proteomes" id="UP000271603"/>
    </source>
</evidence>
<dbReference type="GO" id="GO:0030170">
    <property type="term" value="F:pyridoxal phosphate binding"/>
    <property type="evidence" value="ECO:0007669"/>
    <property type="project" value="InterPro"/>
</dbReference>
<evidence type="ECO:0000256" key="3">
    <source>
        <dbReference type="ARBA" id="ARBA00022898"/>
    </source>
</evidence>
<dbReference type="InterPro" id="IPR004839">
    <property type="entry name" value="Aminotransferase_I/II_large"/>
</dbReference>
<protein>
    <recommendedName>
        <fullName evidence="2">cysteine-S-conjugate beta-lyase</fullName>
        <ecNumber evidence="2">4.4.1.13</ecNumber>
    </recommendedName>
</protein>